<evidence type="ECO:0000313" key="2">
    <source>
        <dbReference type="EMBL" id="GGN62588.1"/>
    </source>
</evidence>
<gene>
    <name evidence="2" type="ORF">GCM10007971_28670</name>
</gene>
<evidence type="ECO:0000259" key="1">
    <source>
        <dbReference type="Pfam" id="PF18765"/>
    </source>
</evidence>
<proteinExistence type="predicted"/>
<name>A0A917Y1X9_9BACI</name>
<sequence>MVCNWNETGISKRFLDELQAYCRENESVEKVILFGSRARGDHRNTSDIDLALVTNDLSHSKQNLIEEDIYNMSTPLRIDILFLDRLSKEKLISNIWNEGVIIYEKGKALREA</sequence>
<dbReference type="EMBL" id="BMOS01000024">
    <property type="protein sequence ID" value="GGN62588.1"/>
    <property type="molecule type" value="Genomic_DNA"/>
</dbReference>
<comment type="caution">
    <text evidence="2">The sequence shown here is derived from an EMBL/GenBank/DDBJ whole genome shotgun (WGS) entry which is preliminary data.</text>
</comment>
<organism evidence="2 3">
    <name type="scientific">Oceanobacillus indicireducens</name>
    <dbReference type="NCBI Taxonomy" id="1004261"/>
    <lineage>
        <taxon>Bacteria</taxon>
        <taxon>Bacillati</taxon>
        <taxon>Bacillota</taxon>
        <taxon>Bacilli</taxon>
        <taxon>Bacillales</taxon>
        <taxon>Bacillaceae</taxon>
        <taxon>Oceanobacillus</taxon>
    </lineage>
</organism>
<dbReference type="Proteomes" id="UP000624041">
    <property type="component" value="Unassembled WGS sequence"/>
</dbReference>
<dbReference type="InterPro" id="IPR052548">
    <property type="entry name" value="Type_VII_TA_antitoxin"/>
</dbReference>
<reference evidence="2" key="2">
    <citation type="submission" date="2020-09" db="EMBL/GenBank/DDBJ databases">
        <authorList>
            <person name="Sun Q."/>
            <person name="Ohkuma M."/>
        </authorList>
    </citation>
    <scope>NUCLEOTIDE SEQUENCE</scope>
    <source>
        <strain evidence="2">JCM 17251</strain>
    </source>
</reference>
<dbReference type="Gene3D" id="3.30.460.10">
    <property type="entry name" value="Beta Polymerase, domain 2"/>
    <property type="match status" value="1"/>
</dbReference>
<dbReference type="InterPro" id="IPR041633">
    <property type="entry name" value="Polbeta"/>
</dbReference>
<keyword evidence="3" id="KW-1185">Reference proteome</keyword>
<dbReference type="InterPro" id="IPR043519">
    <property type="entry name" value="NT_sf"/>
</dbReference>
<dbReference type="PANTHER" id="PTHR33933">
    <property type="entry name" value="NUCLEOTIDYLTRANSFERASE"/>
    <property type="match status" value="1"/>
</dbReference>
<dbReference type="PANTHER" id="PTHR33933:SF1">
    <property type="entry name" value="PROTEIN ADENYLYLTRANSFERASE MNTA-RELATED"/>
    <property type="match status" value="1"/>
</dbReference>
<reference evidence="2" key="1">
    <citation type="journal article" date="2014" name="Int. J. Syst. Evol. Microbiol.">
        <title>Complete genome sequence of Corynebacterium casei LMG S-19264T (=DSM 44701T), isolated from a smear-ripened cheese.</title>
        <authorList>
            <consortium name="US DOE Joint Genome Institute (JGI-PGF)"/>
            <person name="Walter F."/>
            <person name="Albersmeier A."/>
            <person name="Kalinowski J."/>
            <person name="Ruckert C."/>
        </authorList>
    </citation>
    <scope>NUCLEOTIDE SEQUENCE</scope>
    <source>
        <strain evidence="2">JCM 17251</strain>
    </source>
</reference>
<evidence type="ECO:0000313" key="3">
    <source>
        <dbReference type="Proteomes" id="UP000624041"/>
    </source>
</evidence>
<accession>A0A917Y1X9</accession>
<feature type="domain" description="Polymerase beta nucleotidyltransferase" evidence="1">
    <location>
        <begin position="17"/>
        <end position="105"/>
    </location>
</feature>
<dbReference type="SUPFAM" id="SSF81301">
    <property type="entry name" value="Nucleotidyltransferase"/>
    <property type="match status" value="1"/>
</dbReference>
<dbReference type="AlphaFoldDB" id="A0A917Y1X9"/>
<dbReference type="RefSeq" id="WP_188858450.1">
    <property type="nucleotide sequence ID" value="NZ_BMOS01000024.1"/>
</dbReference>
<protein>
    <recommendedName>
        <fullName evidence="1">Polymerase beta nucleotidyltransferase domain-containing protein</fullName>
    </recommendedName>
</protein>
<dbReference type="Pfam" id="PF18765">
    <property type="entry name" value="Polbeta"/>
    <property type="match status" value="1"/>
</dbReference>
<dbReference type="CDD" id="cd05403">
    <property type="entry name" value="NT_KNTase_like"/>
    <property type="match status" value="1"/>
</dbReference>